<evidence type="ECO:0000313" key="2">
    <source>
        <dbReference type="EMBL" id="CAB5225302.1"/>
    </source>
</evidence>
<proteinExistence type="predicted"/>
<dbReference type="EMBL" id="LR796648">
    <property type="protein sequence ID" value="CAB4156996.1"/>
    <property type="molecule type" value="Genomic_DNA"/>
</dbReference>
<evidence type="ECO:0000313" key="1">
    <source>
        <dbReference type="EMBL" id="CAB4156996.1"/>
    </source>
</evidence>
<name>A0A6J5NGR3_9CAUD</name>
<dbReference type="EMBL" id="LR798343">
    <property type="protein sequence ID" value="CAB5225302.1"/>
    <property type="molecule type" value="Genomic_DNA"/>
</dbReference>
<accession>A0A6J5NGR3</accession>
<protein>
    <submittedName>
        <fullName evidence="1">Uncharacterized protein</fullName>
    </submittedName>
</protein>
<organism evidence="1">
    <name type="scientific">uncultured Caudovirales phage</name>
    <dbReference type="NCBI Taxonomy" id="2100421"/>
    <lineage>
        <taxon>Viruses</taxon>
        <taxon>Duplodnaviria</taxon>
        <taxon>Heunggongvirae</taxon>
        <taxon>Uroviricota</taxon>
        <taxon>Caudoviricetes</taxon>
        <taxon>Peduoviridae</taxon>
        <taxon>Maltschvirus</taxon>
        <taxon>Maltschvirus maltsch</taxon>
    </lineage>
</organism>
<gene>
    <name evidence="1" type="ORF">UFOVP675_24</name>
    <name evidence="2" type="ORF">UFOVP747_6</name>
</gene>
<reference evidence="1" key="1">
    <citation type="submission" date="2020-04" db="EMBL/GenBank/DDBJ databases">
        <authorList>
            <person name="Chiriac C."/>
            <person name="Salcher M."/>
            <person name="Ghai R."/>
            <person name="Kavagutti S V."/>
        </authorList>
    </citation>
    <scope>NUCLEOTIDE SEQUENCE</scope>
</reference>
<sequence length="106" mass="10655">MTATTRISQTVALSSFANLSRQNSRNCIGAVGGPTRRATTIGFSGSTISDSGNGLALFGVGGLIEVQGSASNNRIYRVTTSAAGALDVTPALTTESAGALVTVKAY</sequence>